<evidence type="ECO:0000313" key="2">
    <source>
        <dbReference type="EMBL" id="STQ87035.1"/>
    </source>
</evidence>
<dbReference type="AlphaFoldDB" id="A0A099TX37"/>
<dbReference type="Gene3D" id="1.10.3210.10">
    <property type="entry name" value="Hypothetical protein af1432"/>
    <property type="match status" value="2"/>
</dbReference>
<dbReference type="InterPro" id="IPR006674">
    <property type="entry name" value="HD_domain"/>
</dbReference>
<dbReference type="RefSeq" id="WP_034557867.1">
    <property type="nucleotide sequence ID" value="NZ_FZML01000038.1"/>
</dbReference>
<sequence length="402" mass="47179">MQHKQINLNKLLLERIFTSASIHRWNDKACPLNFVELDKQAHKIILAYILASIEQDLGSEINYNSLIQKFLFEFFERVVLTDIKPPIFHRLKNSYRQKLAKYVKDSISKEIEGYEFFNDMEDFLSYQDSSLESRILKAAHFYVSKWEFDIIYYFNPKLYDIENIKKIMDSEIEDFYDLPSMKELMLYQNLRECIGMFGELRFQKRWSQTPRIPQTSVLGHTLVVAICAYLLSIDLKLCNAMCKEHFFCGLFHDLPEILTRDIISPIKCSVLGLDELLKRIEQDEMQEKILNKLPKYIAYDISYWTTNEFKNRFIDKNHDICIINNCDEFLYKHNDNDISKRAICGDLLKFCDKLSAFLEAKISILHGVSSPTLQNGADSIYASLQHKTINGVRLGEILSPFM</sequence>
<reference evidence="3 4" key="1">
    <citation type="journal article" date="2014" name="Genome Announc.">
        <title>Draft genome sequences of eight enterohepatic helicobacter species isolated from both laboratory and wild rodents.</title>
        <authorList>
            <person name="Sheh A."/>
            <person name="Shen Z."/>
            <person name="Fox J.G."/>
        </authorList>
    </citation>
    <scope>NUCLEOTIDE SEQUENCE [LARGE SCALE GENOMIC DNA]</scope>
    <source>
        <strain evidence="3 4">ST1</strain>
    </source>
</reference>
<dbReference type="Proteomes" id="UP000029922">
    <property type="component" value="Unassembled WGS sequence"/>
</dbReference>
<evidence type="ECO:0000313" key="5">
    <source>
        <dbReference type="Proteomes" id="UP000255139"/>
    </source>
</evidence>
<proteinExistence type="predicted"/>
<gene>
    <name evidence="3" type="ORF">LS73_005580</name>
    <name evidence="2" type="ORF">NCTC12714_01847</name>
</gene>
<evidence type="ECO:0000259" key="1">
    <source>
        <dbReference type="Pfam" id="PF13023"/>
    </source>
</evidence>
<dbReference type="EC" id="3.8.1.-" evidence="2"/>
<dbReference type="GO" id="GO:0016787">
    <property type="term" value="F:hydrolase activity"/>
    <property type="evidence" value="ECO:0007669"/>
    <property type="project" value="UniProtKB-KW"/>
</dbReference>
<evidence type="ECO:0000313" key="4">
    <source>
        <dbReference type="Proteomes" id="UP000029922"/>
    </source>
</evidence>
<dbReference type="STRING" id="216.LS73_04530"/>
<dbReference type="OrthoDB" id="48898at2"/>
<keyword evidence="5" id="KW-1185">Reference proteome</keyword>
<protein>
    <submittedName>
        <fullName evidence="3">HD domain-containing protein</fullName>
    </submittedName>
    <submittedName>
        <fullName evidence="2">Putative HAD superfamily hydrolase</fullName>
        <ecNumber evidence="2">3.8.1.-</ecNumber>
    </submittedName>
</protein>
<dbReference type="EMBL" id="JRPD02000010">
    <property type="protein sequence ID" value="TLE00159.1"/>
    <property type="molecule type" value="Genomic_DNA"/>
</dbReference>
<feature type="domain" description="HD" evidence="1">
    <location>
        <begin position="198"/>
        <end position="379"/>
    </location>
</feature>
<accession>A0A099TX37</accession>
<dbReference type="Proteomes" id="UP000255139">
    <property type="component" value="Unassembled WGS sequence"/>
</dbReference>
<evidence type="ECO:0000313" key="3">
    <source>
        <dbReference type="EMBL" id="TLE00159.1"/>
    </source>
</evidence>
<organism evidence="2 5">
    <name type="scientific">Helicobacter muridarum</name>
    <dbReference type="NCBI Taxonomy" id="216"/>
    <lineage>
        <taxon>Bacteria</taxon>
        <taxon>Pseudomonadati</taxon>
        <taxon>Campylobacterota</taxon>
        <taxon>Epsilonproteobacteria</taxon>
        <taxon>Campylobacterales</taxon>
        <taxon>Helicobacteraceae</taxon>
        <taxon>Helicobacter</taxon>
    </lineage>
</organism>
<reference evidence="2 5" key="2">
    <citation type="submission" date="2018-06" db="EMBL/GenBank/DDBJ databases">
        <authorList>
            <consortium name="Pathogen Informatics"/>
            <person name="Doyle S."/>
        </authorList>
    </citation>
    <scope>NUCLEOTIDE SEQUENCE [LARGE SCALE GENOMIC DNA]</scope>
    <source>
        <strain evidence="2 5">NCTC12714</strain>
    </source>
</reference>
<dbReference type="EMBL" id="UGJE01000002">
    <property type="protein sequence ID" value="STQ87035.1"/>
    <property type="molecule type" value="Genomic_DNA"/>
</dbReference>
<dbReference type="SUPFAM" id="SSF109604">
    <property type="entry name" value="HD-domain/PDEase-like"/>
    <property type="match status" value="1"/>
</dbReference>
<name>A0A099TX37_9HELI</name>
<dbReference type="Pfam" id="PF13023">
    <property type="entry name" value="HD_3"/>
    <property type="match status" value="1"/>
</dbReference>
<keyword evidence="2" id="KW-0378">Hydrolase</keyword>